<dbReference type="HOGENOM" id="CLU_083351_1_0_1"/>
<protein>
    <submittedName>
        <fullName evidence="1">Uncharacterized protein</fullName>
    </submittedName>
</protein>
<sequence>MVVEVIQRCPRLESLSLPVYKSDKDDSLIFRSITQHDTLQRLHLNTLPYPNAVTDRLTLPALTDLSLQAFDRDPSMTMSEVEAKICCSQLIAFFTRSTCKLQEFALCHSDFGPRQFLDCLRSHRSCQTLTHLEIARDKYSPPMVVSDVSELLVCLTYPDDDGEVPLCPQLRHLTFVHCYCLDRSFPDLLGRMILSRCFGRTQDAQLRSLHLYNNHCRDSISREDRELLKFAQSNYGLRFWHSYSKF</sequence>
<dbReference type="InParanoid" id="A0A0C2XCI8"/>
<dbReference type="Proteomes" id="UP000054549">
    <property type="component" value="Unassembled WGS sequence"/>
</dbReference>
<dbReference type="InterPro" id="IPR032675">
    <property type="entry name" value="LRR_dom_sf"/>
</dbReference>
<keyword evidence="2" id="KW-1185">Reference proteome</keyword>
<proteinExistence type="predicted"/>
<organism evidence="1 2">
    <name type="scientific">Amanita muscaria (strain Koide BX008)</name>
    <dbReference type="NCBI Taxonomy" id="946122"/>
    <lineage>
        <taxon>Eukaryota</taxon>
        <taxon>Fungi</taxon>
        <taxon>Dikarya</taxon>
        <taxon>Basidiomycota</taxon>
        <taxon>Agaricomycotina</taxon>
        <taxon>Agaricomycetes</taxon>
        <taxon>Agaricomycetidae</taxon>
        <taxon>Agaricales</taxon>
        <taxon>Pluteineae</taxon>
        <taxon>Amanitaceae</taxon>
        <taxon>Amanita</taxon>
    </lineage>
</organism>
<name>A0A0C2XCI8_AMAMK</name>
<accession>A0A0C2XCI8</accession>
<gene>
    <name evidence="1" type="ORF">M378DRAFT_160085</name>
</gene>
<dbReference type="EMBL" id="KN818233">
    <property type="protein sequence ID" value="KIL67106.1"/>
    <property type="molecule type" value="Genomic_DNA"/>
</dbReference>
<evidence type="ECO:0000313" key="1">
    <source>
        <dbReference type="EMBL" id="KIL67106.1"/>
    </source>
</evidence>
<dbReference type="OrthoDB" id="2878720at2759"/>
<evidence type="ECO:0000313" key="2">
    <source>
        <dbReference type="Proteomes" id="UP000054549"/>
    </source>
</evidence>
<reference evidence="1 2" key="1">
    <citation type="submission" date="2014-04" db="EMBL/GenBank/DDBJ databases">
        <title>Evolutionary Origins and Diversification of the Mycorrhizal Mutualists.</title>
        <authorList>
            <consortium name="DOE Joint Genome Institute"/>
            <consortium name="Mycorrhizal Genomics Consortium"/>
            <person name="Kohler A."/>
            <person name="Kuo A."/>
            <person name="Nagy L.G."/>
            <person name="Floudas D."/>
            <person name="Copeland A."/>
            <person name="Barry K.W."/>
            <person name="Cichocki N."/>
            <person name="Veneault-Fourrey C."/>
            <person name="LaButti K."/>
            <person name="Lindquist E.A."/>
            <person name="Lipzen A."/>
            <person name="Lundell T."/>
            <person name="Morin E."/>
            <person name="Murat C."/>
            <person name="Riley R."/>
            <person name="Ohm R."/>
            <person name="Sun H."/>
            <person name="Tunlid A."/>
            <person name="Henrissat B."/>
            <person name="Grigoriev I.V."/>
            <person name="Hibbett D.S."/>
            <person name="Martin F."/>
        </authorList>
    </citation>
    <scope>NUCLEOTIDE SEQUENCE [LARGE SCALE GENOMIC DNA]</scope>
    <source>
        <strain evidence="1 2">Koide BX008</strain>
    </source>
</reference>
<dbReference type="Gene3D" id="3.80.10.10">
    <property type="entry name" value="Ribonuclease Inhibitor"/>
    <property type="match status" value="1"/>
</dbReference>
<dbReference type="AlphaFoldDB" id="A0A0C2XCI8"/>
<dbReference type="SUPFAM" id="SSF52047">
    <property type="entry name" value="RNI-like"/>
    <property type="match status" value="1"/>
</dbReference>